<dbReference type="SUPFAM" id="SSF47095">
    <property type="entry name" value="HMG-box"/>
    <property type="match status" value="2"/>
</dbReference>
<reference evidence="5" key="1">
    <citation type="journal article" date="2022" name="Int. J. Mol. Sci.">
        <title>Draft Genome of Tanacetum Coccineum: Genomic Comparison of Closely Related Tanacetum-Family Plants.</title>
        <authorList>
            <person name="Yamashiro T."/>
            <person name="Shiraishi A."/>
            <person name="Nakayama K."/>
            <person name="Satake H."/>
        </authorList>
    </citation>
    <scope>NUCLEOTIDE SEQUENCE</scope>
</reference>
<dbReference type="Gene3D" id="1.10.30.10">
    <property type="entry name" value="High mobility group box domain"/>
    <property type="match status" value="2"/>
</dbReference>
<sequence>SKSPVEIAKITGEEWKNMTEKQKAPYEKVAKQKNEKYTQEMEVYKQNKEEEAENAKKEEDELFKVLKQEALQNKKKEEKKNKKVVDPNKPKRPASSFLIFSKETRKELSKEKPGISNAQVTALISVKWKEMSEEEKQKWNAEAAKAMEAYKKELE</sequence>
<keyword evidence="1" id="KW-0539">Nucleus</keyword>
<evidence type="ECO:0000256" key="3">
    <source>
        <dbReference type="SAM" id="MobiDB-lite"/>
    </source>
</evidence>
<dbReference type="InterPro" id="IPR009071">
    <property type="entry name" value="HMG_box_dom"/>
</dbReference>
<gene>
    <name evidence="5" type="ORF">Tco_1122039</name>
</gene>
<proteinExistence type="predicted"/>
<comment type="caution">
    <text evidence="5">The sequence shown here is derived from an EMBL/GenBank/DDBJ whole genome shotgun (WGS) entry which is preliminary data.</text>
</comment>
<reference evidence="5" key="2">
    <citation type="submission" date="2022-01" db="EMBL/GenBank/DDBJ databases">
        <authorList>
            <person name="Yamashiro T."/>
            <person name="Shiraishi A."/>
            <person name="Satake H."/>
            <person name="Nakayama K."/>
        </authorList>
    </citation>
    <scope>NUCLEOTIDE SEQUENCE</scope>
</reference>
<feature type="compositionally biased region" description="Basic and acidic residues" evidence="3">
    <location>
        <begin position="71"/>
        <end position="89"/>
    </location>
</feature>
<evidence type="ECO:0000256" key="2">
    <source>
        <dbReference type="SAM" id="Coils"/>
    </source>
</evidence>
<dbReference type="InterPro" id="IPR036910">
    <property type="entry name" value="HMG_box_dom_sf"/>
</dbReference>
<organism evidence="5 6">
    <name type="scientific">Tanacetum coccineum</name>
    <dbReference type="NCBI Taxonomy" id="301880"/>
    <lineage>
        <taxon>Eukaryota</taxon>
        <taxon>Viridiplantae</taxon>
        <taxon>Streptophyta</taxon>
        <taxon>Embryophyta</taxon>
        <taxon>Tracheophyta</taxon>
        <taxon>Spermatophyta</taxon>
        <taxon>Magnoliopsida</taxon>
        <taxon>eudicotyledons</taxon>
        <taxon>Gunneridae</taxon>
        <taxon>Pentapetalae</taxon>
        <taxon>asterids</taxon>
        <taxon>campanulids</taxon>
        <taxon>Asterales</taxon>
        <taxon>Asteraceae</taxon>
        <taxon>Asteroideae</taxon>
        <taxon>Anthemideae</taxon>
        <taxon>Anthemidinae</taxon>
        <taxon>Tanacetum</taxon>
    </lineage>
</organism>
<dbReference type="InterPro" id="IPR044601">
    <property type="entry name" value="HMGB6/HMGB13"/>
</dbReference>
<keyword evidence="6" id="KW-1185">Reference proteome</keyword>
<name>A0ABQ5J362_9ASTR</name>
<feature type="DNA-binding region" description="HMG box" evidence="1">
    <location>
        <begin position="1"/>
        <end position="45"/>
    </location>
</feature>
<feature type="non-terminal residue" evidence="5">
    <location>
        <position position="1"/>
    </location>
</feature>
<dbReference type="PANTHER" id="PTHR46912:SF1">
    <property type="entry name" value="HIGH MOBILITY GROUP B PROTEIN 13"/>
    <property type="match status" value="1"/>
</dbReference>
<dbReference type="PROSITE" id="PS50118">
    <property type="entry name" value="HMG_BOX_2"/>
    <property type="match status" value="2"/>
</dbReference>
<feature type="region of interest" description="Disordered" evidence="3">
    <location>
        <begin position="71"/>
        <end position="100"/>
    </location>
</feature>
<dbReference type="PANTHER" id="PTHR46912">
    <property type="entry name" value="HIGH MOBILITY GROUP B PROTEIN 13"/>
    <property type="match status" value="1"/>
</dbReference>
<evidence type="ECO:0000313" key="6">
    <source>
        <dbReference type="Proteomes" id="UP001151760"/>
    </source>
</evidence>
<dbReference type="EMBL" id="BQNB010021362">
    <property type="protein sequence ID" value="GJU05609.1"/>
    <property type="molecule type" value="Genomic_DNA"/>
</dbReference>
<feature type="domain" description="HMG box" evidence="4">
    <location>
        <begin position="1"/>
        <end position="45"/>
    </location>
</feature>
<keyword evidence="1" id="KW-0238">DNA-binding</keyword>
<feature type="domain" description="HMG box" evidence="4">
    <location>
        <begin position="90"/>
        <end position="155"/>
    </location>
</feature>
<dbReference type="Proteomes" id="UP001151760">
    <property type="component" value="Unassembled WGS sequence"/>
</dbReference>
<evidence type="ECO:0000259" key="4">
    <source>
        <dbReference type="PROSITE" id="PS50118"/>
    </source>
</evidence>
<dbReference type="Pfam" id="PF00505">
    <property type="entry name" value="HMG_box"/>
    <property type="match status" value="2"/>
</dbReference>
<dbReference type="SMART" id="SM00398">
    <property type="entry name" value="HMG"/>
    <property type="match status" value="2"/>
</dbReference>
<keyword evidence="2" id="KW-0175">Coiled coil</keyword>
<protein>
    <submittedName>
        <fullName evidence="5">High mobility group B protein 13-like protein</fullName>
    </submittedName>
</protein>
<evidence type="ECO:0000313" key="5">
    <source>
        <dbReference type="EMBL" id="GJU05609.1"/>
    </source>
</evidence>
<feature type="DNA-binding region" description="HMG box" evidence="1">
    <location>
        <begin position="90"/>
        <end position="155"/>
    </location>
</feature>
<evidence type="ECO:0000256" key="1">
    <source>
        <dbReference type="PROSITE-ProRule" id="PRU00267"/>
    </source>
</evidence>
<accession>A0ABQ5J362</accession>
<feature type="coiled-coil region" evidence="2">
    <location>
        <begin position="27"/>
        <end position="69"/>
    </location>
</feature>